<dbReference type="AlphaFoldDB" id="A0A0D1AMB5"/>
<proteinExistence type="predicted"/>
<organism evidence="1 2">
    <name type="scientific">Clostridium botulinum B2 450</name>
    <dbReference type="NCBI Taxonomy" id="1379739"/>
    <lineage>
        <taxon>Bacteria</taxon>
        <taxon>Bacillati</taxon>
        <taxon>Bacillota</taxon>
        <taxon>Clostridia</taxon>
        <taxon>Eubacteriales</taxon>
        <taxon>Clostridiaceae</taxon>
        <taxon>Clostridium</taxon>
    </lineage>
</organism>
<dbReference type="PANTHER" id="PTHR34374">
    <property type="entry name" value="LARGE RIBOSOMAL RNA SUBUNIT ACCUMULATION PROTEIN YCED HOMOLOG 1, CHLOROPLASTIC"/>
    <property type="match status" value="1"/>
</dbReference>
<accession>A0A0D1AMB5</accession>
<gene>
    <name evidence="1" type="ORF">N495_12105</name>
</gene>
<dbReference type="EMBL" id="JXSU01000007">
    <property type="protein sequence ID" value="KIS24284.1"/>
    <property type="molecule type" value="Genomic_DNA"/>
</dbReference>
<evidence type="ECO:0000313" key="1">
    <source>
        <dbReference type="EMBL" id="KIS24284.1"/>
    </source>
</evidence>
<dbReference type="HOGENOM" id="CLU_100236_1_1_9"/>
<dbReference type="InterPro" id="IPR003772">
    <property type="entry name" value="YceD"/>
</dbReference>
<sequence length="166" mass="18944">MNLDVSDLIKKIKLSKDVHLKLEDQRKFFDGDEEILYLEAPTLDGVVSISKDILTLDGKLSAEIELSCSRCLQKFKHHVDTEVHESFTNNPQCEDDEIMLLKNEAIDVTEVIENNIIIELPIKRLCKENCKGLCQQCGANLNFSKCKCEKDIDPRLAKLKDFFSAQ</sequence>
<name>A0A0D1AMB5_CLOBO</name>
<reference evidence="1 2" key="1">
    <citation type="submission" date="2014-06" db="EMBL/GenBank/DDBJ databases">
        <title>Genome characterization of distinct group I Clostridium botulinum lineages.</title>
        <authorList>
            <person name="Giordani F."/>
            <person name="Anselmo A."/>
            <person name="Fillo S."/>
            <person name="Palozzi A.M."/>
            <person name="Fortunato A."/>
            <person name="Gentile B."/>
            <person name="Ciammaruconi A."/>
            <person name="Anniballi F."/>
            <person name="De Medici D."/>
            <person name="Lista F."/>
        </authorList>
    </citation>
    <scope>NUCLEOTIDE SEQUENCE [LARGE SCALE GENOMIC DNA]</scope>
    <source>
        <strain evidence="1 2">B2 450</strain>
    </source>
</reference>
<dbReference type="RefSeq" id="WP_042384698.1">
    <property type="nucleotide sequence ID" value="NZ_JXSU01000007.1"/>
</dbReference>
<evidence type="ECO:0000313" key="2">
    <source>
        <dbReference type="Proteomes" id="UP000032250"/>
    </source>
</evidence>
<dbReference type="OrthoDB" id="9790372at2"/>
<dbReference type="PATRIC" id="fig|1379739.3.peg.2805"/>
<dbReference type="PANTHER" id="PTHR34374:SF1">
    <property type="entry name" value="LARGE RIBOSOMAL RNA SUBUNIT ACCUMULATION PROTEIN YCED HOMOLOG 1, CHLOROPLASTIC"/>
    <property type="match status" value="1"/>
</dbReference>
<comment type="caution">
    <text evidence="1">The sequence shown here is derived from an EMBL/GenBank/DDBJ whole genome shotgun (WGS) entry which is preliminary data.</text>
</comment>
<dbReference type="Pfam" id="PF02620">
    <property type="entry name" value="YceD"/>
    <property type="match status" value="1"/>
</dbReference>
<dbReference type="GO" id="GO:0003677">
    <property type="term" value="F:DNA binding"/>
    <property type="evidence" value="ECO:0007669"/>
    <property type="project" value="UniProtKB-KW"/>
</dbReference>
<dbReference type="Proteomes" id="UP000032250">
    <property type="component" value="Unassembled WGS sequence"/>
</dbReference>
<keyword evidence="1" id="KW-0238">DNA-binding</keyword>
<protein>
    <submittedName>
        <fullName evidence="1">DNA-binding protein</fullName>
    </submittedName>
</protein>